<evidence type="ECO:0000313" key="4">
    <source>
        <dbReference type="EMBL" id="MFD1479804.1"/>
    </source>
</evidence>
<proteinExistence type="predicted"/>
<keyword evidence="5" id="KW-1185">Reference proteome</keyword>
<feature type="domain" description="Thiol:disulfide interchange protein DsbD N-terminal" evidence="3">
    <location>
        <begin position="80"/>
        <end position="183"/>
    </location>
</feature>
<dbReference type="InterPro" id="IPR028250">
    <property type="entry name" value="DsbDN"/>
</dbReference>
<evidence type="ECO:0000256" key="2">
    <source>
        <dbReference type="SAM" id="SignalP"/>
    </source>
</evidence>
<dbReference type="EMBL" id="JBHTOQ010000003">
    <property type="protein sequence ID" value="MFD1479804.1"/>
    <property type="molecule type" value="Genomic_DNA"/>
</dbReference>
<dbReference type="Pfam" id="PF11412">
    <property type="entry name" value="DsbD_N"/>
    <property type="match status" value="1"/>
</dbReference>
<protein>
    <submittedName>
        <fullName evidence="4">Protein-disulfide reductase DsbD domain-containing protein</fullName>
    </submittedName>
</protein>
<sequence length="302" mass="31366">MIDHPRLSMALGLLLALTGLTHQAAAQPLGAQPSAAQQSDVRKPGPLPAFAPAQSGQSDPHLPPGLQSARLLPGWTDGAGNRVMALELQLAPGWKTYWRSPGDTGLPPHFDWQGGTNLRDVTLHWPAPQAIDSGGMPEMGYNDRLILPFTARPADPGQPVQVRALIDLGLCENICVPASLDLVAPPPGDAPDPAITAALAAEPQRLDHRPACRVTEIEDGLSVAMDLPPQGAALAAIELTGHPEVWVSGARIAAGPAGPEAVVQMVGPSGRPFDLDPAALRMTVIPEDGARATETMGCAPAG</sequence>
<gene>
    <name evidence="4" type="ORF">ACFQ5P_00710</name>
</gene>
<evidence type="ECO:0000313" key="5">
    <source>
        <dbReference type="Proteomes" id="UP001597302"/>
    </source>
</evidence>
<feature type="signal peptide" evidence="2">
    <location>
        <begin position="1"/>
        <end position="26"/>
    </location>
</feature>
<keyword evidence="2" id="KW-0732">Signal</keyword>
<reference evidence="5" key="1">
    <citation type="journal article" date="2019" name="Int. J. Syst. Evol. Microbiol.">
        <title>The Global Catalogue of Microorganisms (GCM) 10K type strain sequencing project: providing services to taxonomists for standard genome sequencing and annotation.</title>
        <authorList>
            <consortium name="The Broad Institute Genomics Platform"/>
            <consortium name="The Broad Institute Genome Sequencing Center for Infectious Disease"/>
            <person name="Wu L."/>
            <person name="Ma J."/>
        </authorList>
    </citation>
    <scope>NUCLEOTIDE SEQUENCE [LARGE SCALE GENOMIC DNA]</scope>
    <source>
        <strain evidence="5">CCM 8875</strain>
    </source>
</reference>
<name>A0ABW4DRN1_9RHOB</name>
<evidence type="ECO:0000259" key="3">
    <source>
        <dbReference type="Pfam" id="PF11412"/>
    </source>
</evidence>
<evidence type="ECO:0000256" key="1">
    <source>
        <dbReference type="SAM" id="MobiDB-lite"/>
    </source>
</evidence>
<comment type="caution">
    <text evidence="4">The sequence shown here is derived from an EMBL/GenBank/DDBJ whole genome shotgun (WGS) entry which is preliminary data.</text>
</comment>
<dbReference type="Proteomes" id="UP001597302">
    <property type="component" value="Unassembled WGS sequence"/>
</dbReference>
<feature type="chain" id="PRO_5045300342" evidence="2">
    <location>
        <begin position="27"/>
        <end position="302"/>
    </location>
</feature>
<organism evidence="4 5">
    <name type="scientific">Paracoccus nototheniae</name>
    <dbReference type="NCBI Taxonomy" id="2489002"/>
    <lineage>
        <taxon>Bacteria</taxon>
        <taxon>Pseudomonadati</taxon>
        <taxon>Pseudomonadota</taxon>
        <taxon>Alphaproteobacteria</taxon>
        <taxon>Rhodobacterales</taxon>
        <taxon>Paracoccaceae</taxon>
        <taxon>Paracoccus</taxon>
    </lineage>
</organism>
<accession>A0ABW4DRN1</accession>
<feature type="region of interest" description="Disordered" evidence="1">
    <location>
        <begin position="28"/>
        <end position="73"/>
    </location>
</feature>
<dbReference type="RefSeq" id="WP_242679738.1">
    <property type="nucleotide sequence ID" value="NZ_CBCSAJ010000072.1"/>
</dbReference>